<dbReference type="SUPFAM" id="SSF51735">
    <property type="entry name" value="NAD(P)-binding Rossmann-fold domains"/>
    <property type="match status" value="1"/>
</dbReference>
<dbReference type="Gene3D" id="3.40.50.720">
    <property type="entry name" value="NAD(P)-binding Rossmann-like Domain"/>
    <property type="match status" value="1"/>
</dbReference>
<sequence length="330" mass="35563">MIDICLFGAGMIGAVHAGNVRRHPRARLKYVVDPNAEAATRIAAATGAEVTDVETALTDPAIRGVIIASATRTHADLSIAAAQSGKAIFCEKPIDMDIARTDACLAVIRETGALFQIGFNRRFDPSFAALKQRILDGEIGAVEQVVITSRDPEPEAEAAVAAGGGLYREMTIHDFDMARHMLGEEPVELFAAGACLIQPYFARHGDVDSAMFILRTESGKLCHINNSARAVYGYDQRVEVHGSGGMLSAGNRRPTSVELSSAAAVSRDKPLHFFIERYQESYFAELDHFLDCIETGTQPSVGTEDGRRAMLMCEAAKVSAVSGRFEPLGF</sequence>
<feature type="domain" description="GFO/IDH/MocA-like oxidoreductase" evidence="4">
    <location>
        <begin position="127"/>
        <end position="247"/>
    </location>
</feature>
<evidence type="ECO:0000259" key="4">
    <source>
        <dbReference type="Pfam" id="PF22725"/>
    </source>
</evidence>
<keyword evidence="2 5" id="KW-0560">Oxidoreductase</keyword>
<dbReference type="NCBIfam" id="TIGR04380">
    <property type="entry name" value="myo_inos_iolG"/>
    <property type="match status" value="1"/>
</dbReference>
<dbReference type="SUPFAM" id="SSF55347">
    <property type="entry name" value="Glyceraldehyde-3-phosphate dehydrogenase-like, C-terminal domain"/>
    <property type="match status" value="1"/>
</dbReference>
<proteinExistence type="inferred from homology"/>
<dbReference type="Proteomes" id="UP001597213">
    <property type="component" value="Unassembled WGS sequence"/>
</dbReference>
<dbReference type="Pfam" id="PF22725">
    <property type="entry name" value="GFO_IDH_MocA_C3"/>
    <property type="match status" value="1"/>
</dbReference>
<dbReference type="GO" id="GO:0050112">
    <property type="term" value="F:inositol 2-dehydrogenase (NAD+) activity"/>
    <property type="evidence" value="ECO:0007669"/>
    <property type="project" value="UniProtKB-EC"/>
</dbReference>
<accession>A0ABW4R4Y5</accession>
<comment type="similarity">
    <text evidence="1">Belongs to the Gfo/Idh/MocA family.</text>
</comment>
<protein>
    <submittedName>
        <fullName evidence="5">Inositol 2-dehydrogenase</fullName>
        <ecNumber evidence="5">1.1.1.18</ecNumber>
    </submittedName>
</protein>
<evidence type="ECO:0000256" key="1">
    <source>
        <dbReference type="ARBA" id="ARBA00010928"/>
    </source>
</evidence>
<reference evidence="6" key="1">
    <citation type="journal article" date="2019" name="Int. J. Syst. Evol. Microbiol.">
        <title>The Global Catalogue of Microorganisms (GCM) 10K type strain sequencing project: providing services to taxonomists for standard genome sequencing and annotation.</title>
        <authorList>
            <consortium name="The Broad Institute Genomics Platform"/>
            <consortium name="The Broad Institute Genome Sequencing Center for Infectious Disease"/>
            <person name="Wu L."/>
            <person name="Ma J."/>
        </authorList>
    </citation>
    <scope>NUCLEOTIDE SEQUENCE [LARGE SCALE GENOMIC DNA]</scope>
    <source>
        <strain evidence="6">CCUG 56029</strain>
    </source>
</reference>
<comment type="caution">
    <text evidence="5">The sequence shown here is derived from an EMBL/GenBank/DDBJ whole genome shotgun (WGS) entry which is preliminary data.</text>
</comment>
<dbReference type="Gene3D" id="3.30.360.10">
    <property type="entry name" value="Dihydrodipicolinate Reductase, domain 2"/>
    <property type="match status" value="1"/>
</dbReference>
<dbReference type="InterPro" id="IPR036291">
    <property type="entry name" value="NAD(P)-bd_dom_sf"/>
</dbReference>
<gene>
    <name evidence="5" type="primary">iolG</name>
    <name evidence="5" type="ORF">ACFSCT_06170</name>
</gene>
<dbReference type="PANTHER" id="PTHR42840">
    <property type="entry name" value="NAD(P)-BINDING ROSSMANN-FOLD SUPERFAMILY PROTEIN-RELATED"/>
    <property type="match status" value="1"/>
</dbReference>
<keyword evidence="6" id="KW-1185">Reference proteome</keyword>
<dbReference type="RefSeq" id="WP_379141038.1">
    <property type="nucleotide sequence ID" value="NZ_JBHUEN010000016.1"/>
</dbReference>
<dbReference type="InterPro" id="IPR030827">
    <property type="entry name" value="Myo_inos_IolG"/>
</dbReference>
<evidence type="ECO:0000313" key="6">
    <source>
        <dbReference type="Proteomes" id="UP001597213"/>
    </source>
</evidence>
<dbReference type="InterPro" id="IPR055170">
    <property type="entry name" value="GFO_IDH_MocA-like_dom"/>
</dbReference>
<evidence type="ECO:0000313" key="5">
    <source>
        <dbReference type="EMBL" id="MFD1881301.1"/>
    </source>
</evidence>
<evidence type="ECO:0000256" key="2">
    <source>
        <dbReference type="ARBA" id="ARBA00023002"/>
    </source>
</evidence>
<dbReference type="EMBL" id="JBHUEN010000016">
    <property type="protein sequence ID" value="MFD1881301.1"/>
    <property type="molecule type" value="Genomic_DNA"/>
</dbReference>
<dbReference type="EC" id="1.1.1.18" evidence="5"/>
<feature type="domain" description="Gfo/Idh/MocA-like oxidoreductase N-terminal" evidence="3">
    <location>
        <begin position="4"/>
        <end position="119"/>
    </location>
</feature>
<evidence type="ECO:0000259" key="3">
    <source>
        <dbReference type="Pfam" id="PF01408"/>
    </source>
</evidence>
<dbReference type="InterPro" id="IPR000683">
    <property type="entry name" value="Gfo/Idh/MocA-like_OxRdtase_N"/>
</dbReference>
<organism evidence="5 6">
    <name type="scientific">Paracoccus pacificus</name>
    <dbReference type="NCBI Taxonomy" id="1463598"/>
    <lineage>
        <taxon>Bacteria</taxon>
        <taxon>Pseudomonadati</taxon>
        <taxon>Pseudomonadota</taxon>
        <taxon>Alphaproteobacteria</taxon>
        <taxon>Rhodobacterales</taxon>
        <taxon>Paracoccaceae</taxon>
        <taxon>Paracoccus</taxon>
    </lineage>
</organism>
<dbReference type="Pfam" id="PF01408">
    <property type="entry name" value="GFO_IDH_MocA"/>
    <property type="match status" value="1"/>
</dbReference>
<dbReference type="PANTHER" id="PTHR42840:SF3">
    <property type="entry name" value="BINDING ROSSMANN FOLD OXIDOREDUCTASE, PUTATIVE (AFU_ORTHOLOGUE AFUA_2G10240)-RELATED"/>
    <property type="match status" value="1"/>
</dbReference>
<name>A0ABW4R4Y5_9RHOB</name>